<name>A0ABX0GXT8_9ACTN</name>
<evidence type="ECO:0000313" key="6">
    <source>
        <dbReference type="Proteomes" id="UP000800981"/>
    </source>
</evidence>
<sequence length="119" mass="12722">MAQKTIVTLEDDLDGGPADETLTFALDGVTYEIDLNEDNAQALRDALAPYVGNARRVSGRSTARSSSRGSRAASAPAAAPARRQDSASIREWARQNGHTVNERGRIPAAVLEAYEQAHS</sequence>
<dbReference type="Pfam" id="PF11774">
    <property type="entry name" value="Lsr2"/>
    <property type="match status" value="1"/>
</dbReference>
<dbReference type="EMBL" id="JAANNP010000055">
    <property type="protein sequence ID" value="NHC15793.1"/>
    <property type="molecule type" value="Genomic_DNA"/>
</dbReference>
<protein>
    <submittedName>
        <fullName evidence="5">Lsr2 family protein</fullName>
    </submittedName>
</protein>
<keyword evidence="1" id="KW-0238">DNA-binding</keyword>
<evidence type="ECO:0000259" key="3">
    <source>
        <dbReference type="Pfam" id="PF11774"/>
    </source>
</evidence>
<dbReference type="Gene3D" id="3.30.60.230">
    <property type="entry name" value="Lsr2, dimerization domain"/>
    <property type="match status" value="1"/>
</dbReference>
<feature type="domain" description="Lsr2 dimerization" evidence="3">
    <location>
        <begin position="1"/>
        <end position="57"/>
    </location>
</feature>
<gene>
    <name evidence="5" type="ORF">G9H71_18590</name>
</gene>
<keyword evidence="6" id="KW-1185">Reference proteome</keyword>
<dbReference type="InterPro" id="IPR055370">
    <property type="entry name" value="Lsr2_DNA-bd"/>
</dbReference>
<dbReference type="Gene3D" id="4.10.320.10">
    <property type="entry name" value="E3-binding domain"/>
    <property type="match status" value="1"/>
</dbReference>
<dbReference type="Proteomes" id="UP000800981">
    <property type="component" value="Unassembled WGS sequence"/>
</dbReference>
<organism evidence="5 6">
    <name type="scientific">Motilibacter deserti</name>
    <dbReference type="NCBI Taxonomy" id="2714956"/>
    <lineage>
        <taxon>Bacteria</taxon>
        <taxon>Bacillati</taxon>
        <taxon>Actinomycetota</taxon>
        <taxon>Actinomycetes</taxon>
        <taxon>Motilibacterales</taxon>
        <taxon>Motilibacteraceae</taxon>
        <taxon>Motilibacter</taxon>
    </lineage>
</organism>
<feature type="region of interest" description="Disordered" evidence="2">
    <location>
        <begin position="54"/>
        <end position="106"/>
    </location>
</feature>
<comment type="caution">
    <text evidence="5">The sequence shown here is derived from an EMBL/GenBank/DDBJ whole genome shotgun (WGS) entry which is preliminary data.</text>
</comment>
<reference evidence="5 6" key="1">
    <citation type="submission" date="2020-03" db="EMBL/GenBank/DDBJ databases">
        <title>Two novel Motilibacter sp.</title>
        <authorList>
            <person name="Liu S."/>
        </authorList>
    </citation>
    <scope>NUCLEOTIDE SEQUENCE [LARGE SCALE GENOMIC DNA]</scope>
    <source>
        <strain evidence="5 6">E257</strain>
    </source>
</reference>
<feature type="compositionally biased region" description="Low complexity" evidence="2">
    <location>
        <begin position="54"/>
        <end position="81"/>
    </location>
</feature>
<evidence type="ECO:0000256" key="2">
    <source>
        <dbReference type="SAM" id="MobiDB-lite"/>
    </source>
</evidence>
<evidence type="ECO:0000259" key="4">
    <source>
        <dbReference type="Pfam" id="PF23359"/>
    </source>
</evidence>
<dbReference type="InterPro" id="IPR042261">
    <property type="entry name" value="Lsr2-like_dimerization"/>
</dbReference>
<dbReference type="InterPro" id="IPR036625">
    <property type="entry name" value="E3-bd_dom_sf"/>
</dbReference>
<dbReference type="Pfam" id="PF23359">
    <property type="entry name" value="Lsr2_DNA-bd"/>
    <property type="match status" value="1"/>
</dbReference>
<dbReference type="RefSeq" id="WP_166284281.1">
    <property type="nucleotide sequence ID" value="NZ_JAANNP010000055.1"/>
</dbReference>
<evidence type="ECO:0000313" key="5">
    <source>
        <dbReference type="EMBL" id="NHC15793.1"/>
    </source>
</evidence>
<accession>A0ABX0GXT8</accession>
<evidence type="ECO:0000256" key="1">
    <source>
        <dbReference type="ARBA" id="ARBA00023125"/>
    </source>
</evidence>
<dbReference type="InterPro" id="IPR024412">
    <property type="entry name" value="Lsr2_dim_dom"/>
</dbReference>
<proteinExistence type="predicted"/>
<feature type="domain" description="Lsr2 DNA-binding" evidence="4">
    <location>
        <begin position="82"/>
        <end position="117"/>
    </location>
</feature>